<feature type="transmembrane region" description="Helical" evidence="1">
    <location>
        <begin position="71"/>
        <end position="93"/>
    </location>
</feature>
<gene>
    <name evidence="2" type="ORF">DW833_14710</name>
</gene>
<keyword evidence="1" id="KW-1133">Transmembrane helix</keyword>
<accession>A0A414B237</accession>
<name>A0A414B237_9FIRM</name>
<organism evidence="2 3">
    <name type="scientific">Anaerobutyricum hallii</name>
    <dbReference type="NCBI Taxonomy" id="39488"/>
    <lineage>
        <taxon>Bacteria</taxon>
        <taxon>Bacillati</taxon>
        <taxon>Bacillota</taxon>
        <taxon>Clostridia</taxon>
        <taxon>Lachnospirales</taxon>
        <taxon>Lachnospiraceae</taxon>
        <taxon>Anaerobutyricum</taxon>
    </lineage>
</organism>
<dbReference type="EMBL" id="QSID01000022">
    <property type="protein sequence ID" value="RHC60225.1"/>
    <property type="molecule type" value="Genomic_DNA"/>
</dbReference>
<feature type="transmembrane region" description="Helical" evidence="1">
    <location>
        <begin position="21"/>
        <end position="45"/>
    </location>
</feature>
<dbReference type="RefSeq" id="WP_118381694.1">
    <property type="nucleotide sequence ID" value="NZ_CABJFJ010000022.1"/>
</dbReference>
<reference evidence="2 3" key="1">
    <citation type="submission" date="2018-08" db="EMBL/GenBank/DDBJ databases">
        <title>A genome reference for cultivated species of the human gut microbiota.</title>
        <authorList>
            <person name="Zou Y."/>
            <person name="Xue W."/>
            <person name="Luo G."/>
        </authorList>
    </citation>
    <scope>NUCLEOTIDE SEQUENCE [LARGE SCALE GENOMIC DNA]</scope>
    <source>
        <strain evidence="2 3">AM34-3LB</strain>
    </source>
</reference>
<dbReference type="Proteomes" id="UP000284621">
    <property type="component" value="Unassembled WGS sequence"/>
</dbReference>
<keyword evidence="1" id="KW-0472">Membrane</keyword>
<dbReference type="AlphaFoldDB" id="A0A414B237"/>
<keyword evidence="1" id="KW-0812">Transmembrane</keyword>
<keyword evidence="3" id="KW-1185">Reference proteome</keyword>
<evidence type="ECO:0000313" key="3">
    <source>
        <dbReference type="Proteomes" id="UP000284621"/>
    </source>
</evidence>
<evidence type="ECO:0000256" key="1">
    <source>
        <dbReference type="SAM" id="Phobius"/>
    </source>
</evidence>
<protein>
    <submittedName>
        <fullName evidence="2">Uncharacterized protein</fullName>
    </submittedName>
</protein>
<evidence type="ECO:0000313" key="2">
    <source>
        <dbReference type="EMBL" id="RHC60225.1"/>
    </source>
</evidence>
<sequence length="111" mass="12745">MNPKEIRREKIHQRIHILRIRYDRCIIFSLTLLSVGLAVCMGIMFQEMRLSGVPAVVDSYGSVLLRDGADLYVIIAVAAFVAGAIFTMVCIWFQNKKSDKKKKVWDTQNKR</sequence>
<proteinExistence type="predicted"/>
<comment type="caution">
    <text evidence="2">The sequence shown here is derived from an EMBL/GenBank/DDBJ whole genome shotgun (WGS) entry which is preliminary data.</text>
</comment>